<dbReference type="Proteomes" id="UP000799421">
    <property type="component" value="Unassembled WGS sequence"/>
</dbReference>
<organism evidence="1 2">
    <name type="scientific">Piedraia hortae CBS 480.64</name>
    <dbReference type="NCBI Taxonomy" id="1314780"/>
    <lineage>
        <taxon>Eukaryota</taxon>
        <taxon>Fungi</taxon>
        <taxon>Dikarya</taxon>
        <taxon>Ascomycota</taxon>
        <taxon>Pezizomycotina</taxon>
        <taxon>Dothideomycetes</taxon>
        <taxon>Dothideomycetidae</taxon>
        <taxon>Capnodiales</taxon>
        <taxon>Piedraiaceae</taxon>
        <taxon>Piedraia</taxon>
    </lineage>
</organism>
<evidence type="ECO:0000313" key="1">
    <source>
        <dbReference type="EMBL" id="KAF2861815.1"/>
    </source>
</evidence>
<sequence>MSVTHQSFYFRMSCPAGSTWRSCVSSHANWWAATLTHGVQTTLTNLSCSELYRGKLIGWGSQFIQKHLLNAANDIARCRHGHLQSPHYVSSLDHVTVSSPRPRQLVALKPSNRESIGVDSSSFDTQSTIVVLPDQIQLETLMFVLLELLCGTLQYELNFELGVGFETGFATTGGTWYIRFCPKL</sequence>
<dbReference type="AlphaFoldDB" id="A0A6A7C4C7"/>
<accession>A0A6A7C4C7</accession>
<protein>
    <submittedName>
        <fullName evidence="1">Uncharacterized protein</fullName>
    </submittedName>
</protein>
<reference evidence="1" key="1">
    <citation type="journal article" date="2020" name="Stud. Mycol.">
        <title>101 Dothideomycetes genomes: a test case for predicting lifestyles and emergence of pathogens.</title>
        <authorList>
            <person name="Haridas S."/>
            <person name="Albert R."/>
            <person name="Binder M."/>
            <person name="Bloem J."/>
            <person name="Labutti K."/>
            <person name="Salamov A."/>
            <person name="Andreopoulos B."/>
            <person name="Baker S."/>
            <person name="Barry K."/>
            <person name="Bills G."/>
            <person name="Bluhm B."/>
            <person name="Cannon C."/>
            <person name="Castanera R."/>
            <person name="Culley D."/>
            <person name="Daum C."/>
            <person name="Ezra D."/>
            <person name="Gonzalez J."/>
            <person name="Henrissat B."/>
            <person name="Kuo A."/>
            <person name="Liang C."/>
            <person name="Lipzen A."/>
            <person name="Lutzoni F."/>
            <person name="Magnuson J."/>
            <person name="Mondo S."/>
            <person name="Nolan M."/>
            <person name="Ohm R."/>
            <person name="Pangilinan J."/>
            <person name="Park H.-J."/>
            <person name="Ramirez L."/>
            <person name="Alfaro M."/>
            <person name="Sun H."/>
            <person name="Tritt A."/>
            <person name="Yoshinaga Y."/>
            <person name="Zwiers L.-H."/>
            <person name="Turgeon B."/>
            <person name="Goodwin S."/>
            <person name="Spatafora J."/>
            <person name="Crous P."/>
            <person name="Grigoriev I."/>
        </authorList>
    </citation>
    <scope>NUCLEOTIDE SEQUENCE</scope>
    <source>
        <strain evidence="1">CBS 480.64</strain>
    </source>
</reference>
<proteinExistence type="predicted"/>
<dbReference type="EMBL" id="MU005970">
    <property type="protein sequence ID" value="KAF2861815.1"/>
    <property type="molecule type" value="Genomic_DNA"/>
</dbReference>
<name>A0A6A7C4C7_9PEZI</name>
<evidence type="ECO:0000313" key="2">
    <source>
        <dbReference type="Proteomes" id="UP000799421"/>
    </source>
</evidence>
<keyword evidence="2" id="KW-1185">Reference proteome</keyword>
<gene>
    <name evidence="1" type="ORF">K470DRAFT_31123</name>
</gene>